<evidence type="ECO:0000313" key="3">
    <source>
        <dbReference type="EMBL" id="HIT85166.1"/>
    </source>
</evidence>
<dbReference type="EMBL" id="DVLU01000040">
    <property type="protein sequence ID" value="HIT85166.1"/>
    <property type="molecule type" value="Genomic_DNA"/>
</dbReference>
<name>A0A9D1H2Z8_9FIRM</name>
<dbReference type="Pfam" id="PF00395">
    <property type="entry name" value="SLH"/>
    <property type="match status" value="1"/>
</dbReference>
<reference evidence="3" key="2">
    <citation type="journal article" date="2021" name="PeerJ">
        <title>Extensive microbial diversity within the chicken gut microbiome revealed by metagenomics and culture.</title>
        <authorList>
            <person name="Gilroy R."/>
            <person name="Ravi A."/>
            <person name="Getino M."/>
            <person name="Pursley I."/>
            <person name="Horton D.L."/>
            <person name="Alikhan N.F."/>
            <person name="Baker D."/>
            <person name="Gharbi K."/>
            <person name="Hall N."/>
            <person name="Watson M."/>
            <person name="Adriaenssens E.M."/>
            <person name="Foster-Nyarko E."/>
            <person name="Jarju S."/>
            <person name="Secka A."/>
            <person name="Antonio M."/>
            <person name="Oren A."/>
            <person name="Chaudhuri R.R."/>
            <person name="La Ragione R."/>
            <person name="Hildebrand F."/>
            <person name="Pallen M.J."/>
        </authorList>
    </citation>
    <scope>NUCLEOTIDE SEQUENCE</scope>
    <source>
        <strain evidence="3">CHK181-108</strain>
    </source>
</reference>
<accession>A0A9D1H2Z8</accession>
<sequence length="150" mass="17253">MNLIKFVKHFTDISADFWGLPFISAVYNRGIVNGYEDMTFRPNDHIIYNDAFKMIVEAINYSFFAETNGGYPAGYQTVAKDLELVARDFVNYTHKVNRYEAGVLIYNVLDIPIARKADNEDGFVLMDGVYDTTSPRMTLRMLHDKSQTQE</sequence>
<organism evidence="3 4">
    <name type="scientific">Candidatus Ornithomonoglobus intestinigallinarum</name>
    <dbReference type="NCBI Taxonomy" id="2840894"/>
    <lineage>
        <taxon>Bacteria</taxon>
        <taxon>Bacillati</taxon>
        <taxon>Bacillota</taxon>
        <taxon>Clostridia</taxon>
        <taxon>Candidatus Ornithomonoglobus</taxon>
    </lineage>
</organism>
<evidence type="ECO:0000256" key="1">
    <source>
        <dbReference type="ARBA" id="ARBA00022737"/>
    </source>
</evidence>
<dbReference type="Proteomes" id="UP000824165">
    <property type="component" value="Unassembled WGS sequence"/>
</dbReference>
<protein>
    <submittedName>
        <fullName evidence="3">S-layer homology domain-containing protein</fullName>
    </submittedName>
</protein>
<feature type="domain" description="SLH" evidence="2">
    <location>
        <begin position="6"/>
        <end position="69"/>
    </location>
</feature>
<dbReference type="InterPro" id="IPR001119">
    <property type="entry name" value="SLH_dom"/>
</dbReference>
<dbReference type="AlphaFoldDB" id="A0A9D1H2Z8"/>
<evidence type="ECO:0000259" key="2">
    <source>
        <dbReference type="PROSITE" id="PS51272"/>
    </source>
</evidence>
<keyword evidence="1" id="KW-0677">Repeat</keyword>
<dbReference type="PROSITE" id="PS51272">
    <property type="entry name" value="SLH"/>
    <property type="match status" value="1"/>
</dbReference>
<proteinExistence type="predicted"/>
<reference evidence="3" key="1">
    <citation type="submission" date="2020-10" db="EMBL/GenBank/DDBJ databases">
        <authorList>
            <person name="Gilroy R."/>
        </authorList>
    </citation>
    <scope>NUCLEOTIDE SEQUENCE</scope>
    <source>
        <strain evidence="3">CHK181-108</strain>
    </source>
</reference>
<comment type="caution">
    <text evidence="3">The sequence shown here is derived from an EMBL/GenBank/DDBJ whole genome shotgun (WGS) entry which is preliminary data.</text>
</comment>
<gene>
    <name evidence="3" type="ORF">IAA60_04570</name>
</gene>
<evidence type="ECO:0000313" key="4">
    <source>
        <dbReference type="Proteomes" id="UP000824165"/>
    </source>
</evidence>